<organism evidence="2 3">
    <name type="scientific">Strongyloides papillosus</name>
    <name type="common">Intestinal threadworm</name>
    <dbReference type="NCBI Taxonomy" id="174720"/>
    <lineage>
        <taxon>Eukaryota</taxon>
        <taxon>Metazoa</taxon>
        <taxon>Ecdysozoa</taxon>
        <taxon>Nematoda</taxon>
        <taxon>Chromadorea</taxon>
        <taxon>Rhabditida</taxon>
        <taxon>Tylenchina</taxon>
        <taxon>Panagrolaimomorpha</taxon>
        <taxon>Strongyloidoidea</taxon>
        <taxon>Strongyloididae</taxon>
        <taxon>Strongyloides</taxon>
    </lineage>
</organism>
<feature type="region of interest" description="Disordered" evidence="1">
    <location>
        <begin position="2996"/>
        <end position="3033"/>
    </location>
</feature>
<feature type="region of interest" description="Disordered" evidence="1">
    <location>
        <begin position="2360"/>
        <end position="2384"/>
    </location>
</feature>
<feature type="compositionally biased region" description="Polar residues" evidence="1">
    <location>
        <begin position="676"/>
        <end position="685"/>
    </location>
</feature>
<accession>A0A0N5B4X7</accession>
<reference evidence="3" key="1">
    <citation type="submission" date="2017-02" db="UniProtKB">
        <authorList>
            <consortium name="WormBaseParasite"/>
        </authorList>
    </citation>
    <scope>IDENTIFICATION</scope>
</reference>
<feature type="compositionally biased region" description="Low complexity" evidence="1">
    <location>
        <begin position="2068"/>
        <end position="2087"/>
    </location>
</feature>
<sequence length="3033" mass="345654">MSSWFSSYLNYSKKFCETSDNKNNEKKISSQNDTPLASSLPNDLSTSSWLTSEKFQTCVGDLDPEQQKHIKLVLEKAQKSAKDARIIITPELLRRSSFLLKNDNVVDGEVSGNESAVVDNETDFLEMEDIPDAISISLGTAYSSLSNSIDHLNTLSNEYVDLNEDIGINESISEGTSSRGIYFNASDGKMKMKNETIYKEIASVTSTIYNWIQNLNTEDCKETKTSKQRHEKIYNDPNFTNELNANINSGTNNSNIEENNSIMKLCKSSILQTNSQHINFSSIDIFCTNIVNNICEEAFKEVQNNKLYFSKNNIKKERNCLELNSISTKNIDKFCTSLVNNILSSVMNVVVIDDKKNKKDNKVITYSLANDILFLSDESLMEKVEDLKISKKEFCEKNSTSFFKYKTNYNNEGIIDNVDKSFDTSKEHLIDNSINWYNTSENDTKIFKTQKSENILIKKSEENEEINVQNVNNLMEKNKIELDESLSSLSSQDSSEGKVFDISDIQEELNIYLNEEDKDLQNLEDHSYSGSYESIYSKVSPYPIQLQRFDTIIEEKSEECSECYSQTCLEHNTYSLSRQNLSELYVIESPDLEKIELYKNEINDESTPMPYFDKCSPTFLNNDNKIPAYFAALSQFKNKQNLYSDSFDSKEYFYEEELSDDNYSGKLNATYDGDSTKNGSKTVNSTEEDVNTNIDDQKRELEELSWKSSTNKTPISMGESFSISELKTLEKSEESSEGDYCDDSNYEICTNSSISDDDKDQTSAKESSDSSSDEKFIDLGEEKVTNLFSGKKKPFSITNGYFLKSFSQDTNNRSLSIKCLSLSEPYDLNIIADDEKSNVQDNEKLNIYLNPKISKSLYELNYSSINFSNTNQKKFYYENIYSSGERMSGNDCFRGIKESDKQNINKANIPFNDKYYIKTNLKKDISINQKELLSTTNNIFTNAQQKDINYHKNMIVNEKTTNGDNNDILINYVLTNDKNIQQSITEMKEYLLNLSDKLENNINTNNFDDDYSSDVGEVSSEKDNSIYEISKIERKRIVKQLSNYFELLSDDLNKTIDNDEIRNKNIFEGVTTIYDNIYKKLNETVDGRGSKIRNEVKSINKAPLTVNMGIYKIDLINYHKNLDKVFDSLDKSIDQFNLDKTARLSRLNEVTSEEETSDEVKSNIHIDEKMSPLTESSGSTSGADAESMTSDFNFDNESNIEDYEKDNDNGSEKETSFEEPSSEESISKLSDDGDEPKKVKHYIVRADTRKSSTTTSGGDDIAASSFESFIDKTTPTEIDDSRSEGNILNDELQDYEMIKKRKKIQGDNYILPQPDFGSEFGLENQPFSSPPRTLETNLESSFLGSSIDNSSPSKNILNNRSLSSFSLKSSQQSTLNFRSLSNDRGSLYNNPMDEKYYKNIEYDTKNEFKTSMTNNYIKDNITKYSDEDKKICDISKIFVKNVSEVESINSTDELTNTKNKSLSLHCVNMDEIGETIPYNQSRLIKYSDISIIDRPKLTDIKHLTKLARERAYDQAIIRYFTKCKQETPTDEISSSKYSSQQSLSSLMKFDNKKTDNSEKLSAYDAYESITKGQKRCSVDIQRDTNLVKLPKKEENLVEFTQDDLKHIENVKNMYEILSGSKVIDDNCKEKHNKTFLEPSLSKNSNNTSEMESSIKNTFVSYEPSFEKSYVDNILDDTNKIISPVCEFKIIDFLATQHMVKENQWTDENISCIKLIDRCPQELKVQFEIPHVHCIKVNEDIKITEYGNEELNRSIKNKDDKDFLKTLSCDKLSCKSSSTSRADGPGTSFDSSFDQFYAVNDTKYVEKEFSVKENVLETDEKYMEYQITEDKSAHIESINKRALEFDNKDFTEEPVIHHDKISLFKKKDFIYSESESSSTSGADGNGASFDSSFDQSNTVDTPNYVMRHLSIKGGVFEPREKLTEYQLKEEELEHIEKINKLAEKSTNKYFATEQISKHNQNPFPKEEVSIDSKSGSSLTSGADGNRTSFDSSFDQSYSANIPTYVQRDSTIQESVLEIQEILVEHQLTNKDVEHAESTNMRVGESEKVDFACVTVTGYDQKALLEKQQSSYSDDGSSSTSGADGPGTSFDSSFDQSLAMDIPNHVKKESPIEESELEIQAAHHRKEFTNKTAEESEIREVVHEKILPDDQKLLFEKKVSFHSENASPSTSGPDGSEFSFEYSFDQSYSTNVPSYVKRESLIVKSVLEIQKKPDEYQLSEEELAHIEYIKKMAEKSENKDFIIDKTDNHNQSIMLEKGISIDSKGESLTTSVADDPRTSFKSSLDESYVQNIPNNVREKSAVIKSVLEIQERPTEYQLSNEEFAYIDNKNKIAKEYKNKDLISKQLFINDDNLLPKDDVSIYSGNSSSSKSDDVSIYSGNSSSSKSGAYDHCVSFYSSSDQSNVVDIPIYIRTKSQIKESSIEESSINTQGEKINRQSNIEGIFKTEYFKNITEQSKNTIFSTTPKYYDDSAPKSLGVQNLTRSSMEEYHLSKNQHPSVIEDHVGIYFVDSQTVYSEIQLVESGISLIRNIKNTSNSYEEIKFNIPEIICTNYQLNIKEKNYSTTRNKFLDVLCKSTHKVFGLPEVSGQDIISLSLNTDKTFDNESFDNISGKSSKTSEADNLKDSFDLYYDQLYSESVPFYYDKHSQIIETSMEYDISDIKNKLVESQSKKDPAHIERTRVIEEETNFENKLQDSFIIHEKDLSKHSSDNLSETFGANEIKSTFDSSSDQSYPIEAPPYIKNNSPIGKISDHEFVDDIEQDQTVYQLTKEELAHMGNVKKMAEESEVINQVPPSFMAQKKDIQVEEKVLEHSNYKSSETSSADAIKTSFDLSFDQSHGIELPPYVKENSPIEEKSADEIAHELEDKQVEYQLTEEELAHIEYVKKMAEESEVINQVPPSFMAQKQDIPTKEDKSEHSSYKSSETSGADVIKSSLDSSFDQSHGIELPPYVKEDSLTEEKSIQEIESKQVTYQLTEEELAHIEYVRKMAEESEVINQVPQSFMAQKQDIPTEEDKSEHSSYQSSETSGADAIKSS</sequence>
<feature type="compositionally biased region" description="Basic and acidic residues" evidence="1">
    <location>
        <begin position="760"/>
        <end position="776"/>
    </location>
</feature>
<feature type="compositionally biased region" description="Basic and acidic residues" evidence="1">
    <location>
        <begin position="1158"/>
        <end position="1170"/>
    </location>
</feature>
<feature type="region of interest" description="Disordered" evidence="1">
    <location>
        <begin position="1953"/>
        <end position="1986"/>
    </location>
</feature>
<feature type="compositionally biased region" description="Polar residues" evidence="1">
    <location>
        <begin position="1970"/>
        <end position="1986"/>
    </location>
</feature>
<name>A0A0N5B4X7_STREA</name>
<feature type="compositionally biased region" description="Basic and acidic residues" evidence="1">
    <location>
        <begin position="19"/>
        <end position="28"/>
    </location>
</feature>
<feature type="region of interest" description="Disordered" evidence="1">
    <location>
        <begin position="664"/>
        <end position="697"/>
    </location>
</feature>
<keyword evidence="2" id="KW-1185">Reference proteome</keyword>
<feature type="region of interest" description="Disordered" evidence="1">
    <location>
        <begin position="1874"/>
        <end position="1894"/>
    </location>
</feature>
<feature type="compositionally biased region" description="Basic and acidic residues" evidence="1">
    <location>
        <begin position="1206"/>
        <end position="1216"/>
    </location>
</feature>
<dbReference type="STRING" id="174720.A0A0N5B4X7"/>
<feature type="compositionally biased region" description="Polar residues" evidence="1">
    <location>
        <begin position="1173"/>
        <end position="1197"/>
    </location>
</feature>
<feature type="compositionally biased region" description="Basic and acidic residues" evidence="1">
    <location>
        <begin position="2906"/>
        <end position="2917"/>
    </location>
</feature>
<feature type="compositionally biased region" description="Polar residues" evidence="1">
    <location>
        <begin position="29"/>
        <end position="41"/>
    </location>
</feature>
<protein>
    <submittedName>
        <fullName evidence="3">GRIP domain-containing protein</fullName>
    </submittedName>
</protein>
<proteinExistence type="predicted"/>
<feature type="region of interest" description="Disordered" evidence="1">
    <location>
        <begin position="2066"/>
        <end position="2093"/>
    </location>
</feature>
<feature type="region of interest" description="Disordered" evidence="1">
    <location>
        <begin position="2894"/>
        <end position="2957"/>
    </location>
</feature>
<feature type="region of interest" description="Disordered" evidence="1">
    <location>
        <begin position="1148"/>
        <end position="1238"/>
    </location>
</feature>
<evidence type="ECO:0000313" key="3">
    <source>
        <dbReference type="WBParaSite" id="SPAL_0000112700.1"/>
    </source>
</evidence>
<dbReference type="Proteomes" id="UP000046392">
    <property type="component" value="Unplaced"/>
</dbReference>
<feature type="compositionally biased region" description="Basic and acidic residues" evidence="1">
    <location>
        <begin position="1225"/>
        <end position="1237"/>
    </location>
</feature>
<feature type="region of interest" description="Disordered" evidence="1">
    <location>
        <begin position="751"/>
        <end position="776"/>
    </location>
</feature>
<evidence type="ECO:0000313" key="2">
    <source>
        <dbReference type="Proteomes" id="UP000046392"/>
    </source>
</evidence>
<feature type="region of interest" description="Disordered" evidence="1">
    <location>
        <begin position="19"/>
        <end position="41"/>
    </location>
</feature>
<dbReference type="WBParaSite" id="SPAL_0000112700.1">
    <property type="protein sequence ID" value="SPAL_0000112700.1"/>
    <property type="gene ID" value="SPAL_0000112700"/>
</dbReference>
<evidence type="ECO:0000256" key="1">
    <source>
        <dbReference type="SAM" id="MobiDB-lite"/>
    </source>
</evidence>